<accession>A0ABZ2TSU8</accession>
<dbReference type="NCBIfam" id="TIGR00103">
    <property type="entry name" value="DNA_YbaB_EbfC"/>
    <property type="match status" value="1"/>
</dbReference>
<keyword evidence="2" id="KW-0963">Cytoplasm</keyword>
<keyword evidence="1 2" id="KW-0238">DNA-binding</keyword>
<sequence>MNINEMLKKAKRLQGEMEKEEQELANKEFFVELQGIKVIILGNYKIKSIKLNEALIDPDDPELIEDLIVVAINQAIDLVNQAHDEISSKFSPTGM</sequence>
<evidence type="ECO:0000256" key="2">
    <source>
        <dbReference type="HAMAP-Rule" id="MF_00274"/>
    </source>
</evidence>
<evidence type="ECO:0000313" key="3">
    <source>
        <dbReference type="EMBL" id="WYM97621.1"/>
    </source>
</evidence>
<dbReference type="Proteomes" id="UP001622612">
    <property type="component" value="Chromosome"/>
</dbReference>
<dbReference type="SUPFAM" id="SSF82607">
    <property type="entry name" value="YbaB-like"/>
    <property type="match status" value="1"/>
</dbReference>
<dbReference type="PANTHER" id="PTHR33449:SF1">
    <property type="entry name" value="NUCLEOID-ASSOCIATED PROTEIN YBAB"/>
    <property type="match status" value="1"/>
</dbReference>
<gene>
    <name evidence="3" type="ORF">LQ356_03120</name>
</gene>
<dbReference type="PIRSF" id="PIRSF004555">
    <property type="entry name" value="UCP004555"/>
    <property type="match status" value="1"/>
</dbReference>
<name>A0ABZ2TSU8_9BACT</name>
<dbReference type="EMBL" id="CP088155">
    <property type="protein sequence ID" value="WYM97621.1"/>
    <property type="molecule type" value="Genomic_DNA"/>
</dbReference>
<dbReference type="InterPro" id="IPR004401">
    <property type="entry name" value="YbaB/EbfC"/>
</dbReference>
<comment type="similarity">
    <text evidence="2">Belongs to the YbaB/EbfC family.</text>
</comment>
<protein>
    <recommendedName>
        <fullName evidence="2">Nucleoid-associated protein LQ356_03120</fullName>
    </recommendedName>
</protein>
<evidence type="ECO:0000313" key="4">
    <source>
        <dbReference type="Proteomes" id="UP001622612"/>
    </source>
</evidence>
<reference evidence="3" key="1">
    <citation type="submission" date="2021-11" db="EMBL/GenBank/DDBJ databases">
        <title>The first genome sequence of unculturable Mycoplasma faucium obtained by de novo assembly of metagenomic reads.</title>
        <authorList>
            <person name="Sabat A.J."/>
            <person name="Bathoorn E."/>
            <person name="Akkerboom V."/>
            <person name="Friedrich A.W."/>
        </authorList>
    </citation>
    <scope>NUCLEOTIDE SEQUENCE [LARGE SCALE GENOMIC DNA]</scope>
    <source>
        <strain evidence="3">UMCG-MFM1</strain>
    </source>
</reference>
<proteinExistence type="inferred from homology"/>
<dbReference type="Pfam" id="PF02575">
    <property type="entry name" value="YbaB_DNA_bd"/>
    <property type="match status" value="1"/>
</dbReference>
<comment type="subunit">
    <text evidence="2">Homodimer.</text>
</comment>
<dbReference type="PANTHER" id="PTHR33449">
    <property type="entry name" value="NUCLEOID-ASSOCIATED PROTEIN YBAB"/>
    <property type="match status" value="1"/>
</dbReference>
<evidence type="ECO:0000256" key="1">
    <source>
        <dbReference type="ARBA" id="ARBA00023125"/>
    </source>
</evidence>
<dbReference type="HAMAP" id="MF_00274">
    <property type="entry name" value="DNA_YbaB_EbfC"/>
    <property type="match status" value="1"/>
</dbReference>
<organism evidence="3 4">
    <name type="scientific">Metamycoplasma faucium</name>
    <dbReference type="NCBI Taxonomy" id="56142"/>
    <lineage>
        <taxon>Bacteria</taxon>
        <taxon>Bacillati</taxon>
        <taxon>Mycoplasmatota</taxon>
        <taxon>Mycoplasmoidales</taxon>
        <taxon>Metamycoplasmataceae</taxon>
        <taxon>Metamycoplasma</taxon>
    </lineage>
</organism>
<dbReference type="InterPro" id="IPR036894">
    <property type="entry name" value="YbaB-like_sf"/>
</dbReference>
<dbReference type="Gene3D" id="3.30.1310.10">
    <property type="entry name" value="Nucleoid-associated protein YbaB-like domain"/>
    <property type="match status" value="1"/>
</dbReference>
<keyword evidence="4" id="KW-1185">Reference proteome</keyword>
<comment type="function">
    <text evidence="2">Binds to DNA and alters its conformation. May be involved in regulation of gene expression, nucleoid organization and DNA protection.</text>
</comment>
<comment type="subcellular location">
    <subcellularLocation>
        <location evidence="2">Cytoplasm</location>
        <location evidence="2">Nucleoid</location>
    </subcellularLocation>
</comment>